<name>A0A2T0M2E7_9PSEU</name>
<dbReference type="InterPro" id="IPR045728">
    <property type="entry name" value="DUF6082"/>
</dbReference>
<keyword evidence="1" id="KW-0812">Transmembrane</keyword>
<keyword evidence="3" id="KW-1185">Reference proteome</keyword>
<sequence length="249" mass="27441">MRGSRRASGLLRRSAPGLLVALLIVLAVAAVALSPLAFRGLAGIDGVDWDRLSAIGETYGPTSALISVFAVAGVVGTILLQYREVRINRSDSARTFHHELLKMAMDDPKYFECWGPHQHATHERAQRSMYINLIISFWEMIYLAGDRSEGTLRANAHRLFPGAEGREYWRRFGAARMASAGGRAHHRFVRILDEQYRRLLADRPVAWRASLQAGAEPPPRGRDPRRAVVLAVLAGGAAGIVAGRAGRRR</sequence>
<protein>
    <submittedName>
        <fullName evidence="2">Uncharacterized protein</fullName>
    </submittedName>
</protein>
<proteinExistence type="predicted"/>
<keyword evidence="1" id="KW-1133">Transmembrane helix</keyword>
<dbReference type="RefSeq" id="WP_181193125.1">
    <property type="nucleotide sequence ID" value="NZ_PVNH01000001.1"/>
</dbReference>
<dbReference type="AlphaFoldDB" id="A0A2T0M2E7"/>
<keyword evidence="1" id="KW-0472">Membrane</keyword>
<comment type="caution">
    <text evidence="2">The sequence shown here is derived from an EMBL/GenBank/DDBJ whole genome shotgun (WGS) entry which is preliminary data.</text>
</comment>
<evidence type="ECO:0000313" key="3">
    <source>
        <dbReference type="Proteomes" id="UP000238362"/>
    </source>
</evidence>
<accession>A0A2T0M2E7</accession>
<evidence type="ECO:0000313" key="2">
    <source>
        <dbReference type="EMBL" id="PRX50896.1"/>
    </source>
</evidence>
<reference evidence="2 3" key="1">
    <citation type="submission" date="2018-03" db="EMBL/GenBank/DDBJ databases">
        <title>Genomic Encyclopedia of Type Strains, Phase III (KMG-III): the genomes of soil and plant-associated and newly described type strains.</title>
        <authorList>
            <person name="Whitman W."/>
        </authorList>
    </citation>
    <scope>NUCLEOTIDE SEQUENCE [LARGE SCALE GENOMIC DNA]</scope>
    <source>
        <strain evidence="2 3">CGMCC 4.7125</strain>
    </source>
</reference>
<evidence type="ECO:0000256" key="1">
    <source>
        <dbReference type="SAM" id="Phobius"/>
    </source>
</evidence>
<dbReference type="Proteomes" id="UP000238362">
    <property type="component" value="Unassembled WGS sequence"/>
</dbReference>
<feature type="transmembrane region" description="Helical" evidence="1">
    <location>
        <begin position="58"/>
        <end position="80"/>
    </location>
</feature>
<organism evidence="2 3">
    <name type="scientific">Prauserella shujinwangii</name>
    <dbReference type="NCBI Taxonomy" id="1453103"/>
    <lineage>
        <taxon>Bacteria</taxon>
        <taxon>Bacillati</taxon>
        <taxon>Actinomycetota</taxon>
        <taxon>Actinomycetes</taxon>
        <taxon>Pseudonocardiales</taxon>
        <taxon>Pseudonocardiaceae</taxon>
        <taxon>Prauserella</taxon>
    </lineage>
</organism>
<dbReference type="EMBL" id="PVNH01000001">
    <property type="protein sequence ID" value="PRX50896.1"/>
    <property type="molecule type" value="Genomic_DNA"/>
</dbReference>
<gene>
    <name evidence="2" type="ORF">B0I33_10147</name>
</gene>
<dbReference type="Pfam" id="PF19560">
    <property type="entry name" value="DUF6082"/>
    <property type="match status" value="1"/>
</dbReference>